<dbReference type="HOGENOM" id="CLU_112770_0_0_11"/>
<dbReference type="EMBL" id="CP011311">
    <property type="protein sequence ID" value="AKE39821.1"/>
    <property type="molecule type" value="Genomic_DNA"/>
</dbReference>
<evidence type="ECO:0000313" key="1">
    <source>
        <dbReference type="EMBL" id="AKE39821.1"/>
    </source>
</evidence>
<keyword evidence="2" id="KW-1185">Reference proteome</keyword>
<sequence length="196" mass="21489">MPEEFLSLADWSEQQGYVVSSGGYIADPAIHETADIRLHGGHRPDWPAGYLKDPSRLFAVGNTGGDGSEFCLWLDDNGVQHVVHHGSGSGSILWATFPSPGCVLRLFAVGYFTPAFNEEWAAAPLDPWAGEYEEGEATFNQVVDAGLAPYRAWLHDRWGEPTPATGIEALRLSPAEAELWTLDGPADDPFYRWLSE</sequence>
<evidence type="ECO:0000313" key="2">
    <source>
        <dbReference type="Proteomes" id="UP000033566"/>
    </source>
</evidence>
<name>A0A0F6TBV2_9CORY</name>
<accession>A0A0F6TBV2</accession>
<dbReference type="KEGG" id="ccj:UL81_09385"/>
<organism evidence="1 2">
    <name type="scientific">Corynebacterium camporealensis</name>
    <dbReference type="NCBI Taxonomy" id="161896"/>
    <lineage>
        <taxon>Bacteria</taxon>
        <taxon>Bacillati</taxon>
        <taxon>Actinomycetota</taxon>
        <taxon>Actinomycetes</taxon>
        <taxon>Mycobacteriales</taxon>
        <taxon>Corynebacteriaceae</taxon>
        <taxon>Corynebacterium</taxon>
    </lineage>
</organism>
<gene>
    <name evidence="1" type="ORF">UL81_09385</name>
</gene>
<reference evidence="1 2" key="1">
    <citation type="journal article" date="2015" name="Genome Announc.">
        <title>Complete Genome Sequence of Corynebacterium camporealensis DSM 44610, Isolated from the Milk of a Manchega Sheep with Subclinical Mastitis.</title>
        <authorList>
            <person name="Ruckert C."/>
            <person name="Albersmeier A."/>
            <person name="Winkler A."/>
            <person name="Tauch A."/>
        </authorList>
    </citation>
    <scope>NUCLEOTIDE SEQUENCE [LARGE SCALE GENOMIC DNA]</scope>
    <source>
        <strain evidence="1 2">DSM 44610</strain>
    </source>
</reference>
<dbReference type="PATRIC" id="fig|161896.4.peg.1838"/>
<dbReference type="Proteomes" id="UP000033566">
    <property type="component" value="Chromosome"/>
</dbReference>
<protein>
    <submittedName>
        <fullName evidence="1">Uncharacterized protein</fullName>
    </submittedName>
</protein>
<proteinExistence type="predicted"/>
<dbReference type="AlphaFoldDB" id="A0A0F6TBV2"/>